<dbReference type="InterPro" id="IPR036366">
    <property type="entry name" value="PGBDSf"/>
</dbReference>
<sequence length="258" mass="27750">MNFQGQGRPLSGEGIEQVCNTLGVAQPEVWAVLSVETRGFGFLKDRRPQILFERHIFHNQTDGRFDSSAPDISDSKAGGYIGGAAEYDRLHRALGLDQAAALRSASWGIGQVMGFNFEDAGFATVDAMVAAFVADENAQLLAMANFIKANGLAGAMQKGKWDAFARGYNGPSFEKNQYDTRLAAAHAQYKVMLPDLGLRTAQAALLYLGFDPGTIDGVTGKRTRSAITAYQEKTGLPKTGELDTATENTLLSQAFQSA</sequence>
<dbReference type="RefSeq" id="WP_256610691.1">
    <property type="nucleotide sequence ID" value="NZ_JANIBM010000009.1"/>
</dbReference>
<evidence type="ECO:0000259" key="2">
    <source>
        <dbReference type="Pfam" id="PF11860"/>
    </source>
</evidence>
<accession>A0ABT1UGQ1</accession>
<gene>
    <name evidence="3" type="ORF">NP603_09785</name>
</gene>
<dbReference type="InterPro" id="IPR036365">
    <property type="entry name" value="PGBD-like_sf"/>
</dbReference>
<keyword evidence="4" id="KW-1185">Reference proteome</keyword>
<feature type="domain" description="N-acetylmuramidase" evidence="2">
    <location>
        <begin position="27"/>
        <end position="190"/>
    </location>
</feature>
<dbReference type="Proteomes" id="UP001524569">
    <property type="component" value="Unassembled WGS sequence"/>
</dbReference>
<proteinExistence type="predicted"/>
<protein>
    <submittedName>
        <fullName evidence="3">N-acetylmuramidase domain-containing protein</fullName>
    </submittedName>
</protein>
<dbReference type="Pfam" id="PF11860">
    <property type="entry name" value="Muramidase"/>
    <property type="match status" value="1"/>
</dbReference>
<dbReference type="SUPFAM" id="SSF47090">
    <property type="entry name" value="PGBD-like"/>
    <property type="match status" value="1"/>
</dbReference>
<reference evidence="3 4" key="1">
    <citation type="submission" date="2022-07" db="EMBL/GenBank/DDBJ databases">
        <title>Methylomonas rivi sp. nov., Methylomonas rosea sp. nov., Methylomonas aureus sp. nov. and Methylomonas subterranea sp. nov., four novel methanotrophs isolated from a freshwater creek and the deep terrestrial subsurface.</title>
        <authorList>
            <person name="Abin C."/>
            <person name="Sankaranarayanan K."/>
            <person name="Garner C."/>
            <person name="Sindelar R."/>
            <person name="Kotary K."/>
            <person name="Garner R."/>
            <person name="Barclay S."/>
            <person name="Lawson P."/>
            <person name="Krumholz L."/>
        </authorList>
    </citation>
    <scope>NUCLEOTIDE SEQUENCE [LARGE SCALE GENOMIC DNA]</scope>
    <source>
        <strain evidence="3 4">SURF-1</strain>
    </source>
</reference>
<dbReference type="Pfam" id="PF01471">
    <property type="entry name" value="PG_binding_1"/>
    <property type="match status" value="1"/>
</dbReference>
<dbReference type="InterPro" id="IPR002477">
    <property type="entry name" value="Peptidoglycan-bd-like"/>
</dbReference>
<evidence type="ECO:0000313" key="3">
    <source>
        <dbReference type="EMBL" id="MCQ8181397.1"/>
    </source>
</evidence>
<dbReference type="InterPro" id="IPR024408">
    <property type="entry name" value="Muramidase"/>
</dbReference>
<dbReference type="Gene3D" id="1.10.101.10">
    <property type="entry name" value="PGBD-like superfamily/PGBD"/>
    <property type="match status" value="1"/>
</dbReference>
<evidence type="ECO:0000259" key="1">
    <source>
        <dbReference type="Pfam" id="PF01471"/>
    </source>
</evidence>
<organism evidence="3 4">
    <name type="scientific">Methylomonas aurea</name>
    <dbReference type="NCBI Taxonomy" id="2952224"/>
    <lineage>
        <taxon>Bacteria</taxon>
        <taxon>Pseudomonadati</taxon>
        <taxon>Pseudomonadota</taxon>
        <taxon>Gammaproteobacteria</taxon>
        <taxon>Methylococcales</taxon>
        <taxon>Methylococcaceae</taxon>
        <taxon>Methylomonas</taxon>
    </lineage>
</organism>
<name>A0ABT1UGQ1_9GAMM</name>
<dbReference type="EMBL" id="JANIBM010000009">
    <property type="protein sequence ID" value="MCQ8181397.1"/>
    <property type="molecule type" value="Genomic_DNA"/>
</dbReference>
<feature type="domain" description="Peptidoglycan binding-like" evidence="1">
    <location>
        <begin position="198"/>
        <end position="249"/>
    </location>
</feature>
<evidence type="ECO:0000313" key="4">
    <source>
        <dbReference type="Proteomes" id="UP001524569"/>
    </source>
</evidence>
<comment type="caution">
    <text evidence="3">The sequence shown here is derived from an EMBL/GenBank/DDBJ whole genome shotgun (WGS) entry which is preliminary data.</text>
</comment>